<evidence type="ECO:0000256" key="2">
    <source>
        <dbReference type="ARBA" id="ARBA00022679"/>
    </source>
</evidence>
<dbReference type="InterPro" id="IPR002941">
    <property type="entry name" value="DNA_methylase_N4/N6"/>
</dbReference>
<dbReference type="GO" id="GO:0003677">
    <property type="term" value="F:DNA binding"/>
    <property type="evidence" value="ECO:0007669"/>
    <property type="project" value="InterPro"/>
</dbReference>
<gene>
    <name evidence="4" type="ORF">LCGC14_1153780</name>
</gene>
<dbReference type="Pfam" id="PF01555">
    <property type="entry name" value="N6_N4_Mtase"/>
    <property type="match status" value="1"/>
</dbReference>
<dbReference type="Gene3D" id="3.40.50.150">
    <property type="entry name" value="Vaccinia Virus protein VP39"/>
    <property type="match status" value="2"/>
</dbReference>
<dbReference type="InterPro" id="IPR001091">
    <property type="entry name" value="RM_Methyltransferase"/>
</dbReference>
<protein>
    <recommendedName>
        <fullName evidence="3">DNA methylase N-4/N-6 domain-containing protein</fullName>
    </recommendedName>
</protein>
<evidence type="ECO:0000259" key="3">
    <source>
        <dbReference type="Pfam" id="PF01555"/>
    </source>
</evidence>
<dbReference type="GO" id="GO:0032259">
    <property type="term" value="P:methylation"/>
    <property type="evidence" value="ECO:0007669"/>
    <property type="project" value="UniProtKB-KW"/>
</dbReference>
<dbReference type="GO" id="GO:0008170">
    <property type="term" value="F:N-methyltransferase activity"/>
    <property type="evidence" value="ECO:0007669"/>
    <property type="project" value="InterPro"/>
</dbReference>
<dbReference type="PRINTS" id="PR00508">
    <property type="entry name" value="S21N4MTFRASE"/>
</dbReference>
<dbReference type="SUPFAM" id="SSF53335">
    <property type="entry name" value="S-adenosyl-L-methionine-dependent methyltransferases"/>
    <property type="match status" value="1"/>
</dbReference>
<dbReference type="AlphaFoldDB" id="A0A0F9PCY7"/>
<feature type="domain" description="DNA methylase N-4/N-6" evidence="3">
    <location>
        <begin position="285"/>
        <end position="324"/>
    </location>
</feature>
<comment type="caution">
    <text evidence="4">The sequence shown here is derived from an EMBL/GenBank/DDBJ whole genome shotgun (WGS) entry which is preliminary data.</text>
</comment>
<evidence type="ECO:0000256" key="1">
    <source>
        <dbReference type="ARBA" id="ARBA00022603"/>
    </source>
</evidence>
<dbReference type="EMBL" id="LAZR01005568">
    <property type="protein sequence ID" value="KKM98860.1"/>
    <property type="molecule type" value="Genomic_DNA"/>
</dbReference>
<organism evidence="4">
    <name type="scientific">marine sediment metagenome</name>
    <dbReference type="NCBI Taxonomy" id="412755"/>
    <lineage>
        <taxon>unclassified sequences</taxon>
        <taxon>metagenomes</taxon>
        <taxon>ecological metagenomes</taxon>
    </lineage>
</organism>
<proteinExistence type="predicted"/>
<dbReference type="InterPro" id="IPR029063">
    <property type="entry name" value="SAM-dependent_MTases_sf"/>
</dbReference>
<accession>A0A0F9PCY7</accession>
<sequence>KESIKAIVRTLLLIKKENFDYIHIISTKFMHGRLLLIIPFLIKKFLQIKTEIVISAHEFYEFSNIKEFLVGGLYHIFLLRYVDLCLVFNEEYRRKILSKKIYNKKKEEIYFISRNVQSMKYEDNVPSKNFNTYKGFNKRYIPPTQGRNKRTVWSINPKPYSEAHFAVYPEELCETPLKAGCPNLVCIKCGEPKREIKTIQKSNDAFNIRVRDVKNERIKHTDRIASDEEVSKYNEKEYKPSFEYVISEGCNCETDCDYCGGMGIDPEDTHGEKECPYCKGNHFTSGIVLDPFFGSGTTGLVALKQQKKFIGIELNPEYIEIANKRLKPYLEQTKL</sequence>
<evidence type="ECO:0000313" key="4">
    <source>
        <dbReference type="EMBL" id="KKM98860.1"/>
    </source>
</evidence>
<name>A0A0F9PCY7_9ZZZZ</name>
<reference evidence="4" key="1">
    <citation type="journal article" date="2015" name="Nature">
        <title>Complex archaea that bridge the gap between prokaryotes and eukaryotes.</title>
        <authorList>
            <person name="Spang A."/>
            <person name="Saw J.H."/>
            <person name="Jorgensen S.L."/>
            <person name="Zaremba-Niedzwiedzka K."/>
            <person name="Martijn J."/>
            <person name="Lind A.E."/>
            <person name="van Eijk R."/>
            <person name="Schleper C."/>
            <person name="Guy L."/>
            <person name="Ettema T.J."/>
        </authorList>
    </citation>
    <scope>NUCLEOTIDE SEQUENCE</scope>
</reference>
<feature type="non-terminal residue" evidence="4">
    <location>
        <position position="1"/>
    </location>
</feature>
<keyword evidence="2" id="KW-0808">Transferase</keyword>
<keyword evidence="1" id="KW-0489">Methyltransferase</keyword>